<sequence>MYNFSSRSFLLAFTASCFAISVYSQKGIVGTAKQDEIKNLPGVQFDVKFRHYSGYLQVSSNHFLHYWFVESQKNPSDDPLVFWFNGGPGCSSVGAGLLKELGPYIVNSDGKTLHKNPDSWNKLANVVFIESPAGVGHSYSTDGNITTNDDLTAEENYEAVKQFMANIKLSETILFLLLEKAMLGFTYQHFPRSLLMGIAIGNGIVNDDLDFDTMIRFGYGHGIIGESYWKKITKECCRGNVDKCQLSLTAAPSTKCSNMVLDCYNYLWSNGLNPYDIYRKCDGNSRFNSIRLRITQQSVLQDERLFQIQNESMSLKEKAELFPLSFKDADLSPKDCQNTKAQDSDALVNVPCLVDGDVSAYLNNAEVKKALHIPEGLEHWEICSGQSFYTKVRKDMTPYVKKLIDANVRVLLFYGDTDLACNFLMGEQFAANLGLKEIGEQKPWKFQGQIAGFQTTYEHDLTYITVLGAGHMAPEWRAPEVNYAMKQFLANKPII</sequence>
<protein>
    <submittedName>
        <fullName evidence="7">Carboxypeptidase</fullName>
    </submittedName>
</protein>
<proteinExistence type="inferred from homology"/>
<keyword evidence="2" id="KW-0121">Carboxypeptidase</keyword>
<dbReference type="InterPro" id="IPR001563">
    <property type="entry name" value="Peptidase_S10"/>
</dbReference>
<organism evidence="6 7">
    <name type="scientific">Ditylenchus dipsaci</name>
    <dbReference type="NCBI Taxonomy" id="166011"/>
    <lineage>
        <taxon>Eukaryota</taxon>
        <taxon>Metazoa</taxon>
        <taxon>Ecdysozoa</taxon>
        <taxon>Nematoda</taxon>
        <taxon>Chromadorea</taxon>
        <taxon>Rhabditida</taxon>
        <taxon>Tylenchina</taxon>
        <taxon>Tylenchomorpha</taxon>
        <taxon>Sphaerularioidea</taxon>
        <taxon>Anguinidae</taxon>
        <taxon>Anguininae</taxon>
        <taxon>Ditylenchus</taxon>
    </lineage>
</organism>
<dbReference type="Gene3D" id="3.40.50.12670">
    <property type="match status" value="1"/>
</dbReference>
<keyword evidence="5" id="KW-0732">Signal</keyword>
<evidence type="ECO:0000256" key="3">
    <source>
        <dbReference type="ARBA" id="ARBA00022670"/>
    </source>
</evidence>
<keyword evidence="3" id="KW-0645">Protease</keyword>
<dbReference type="PANTHER" id="PTHR11802">
    <property type="entry name" value="SERINE PROTEASE FAMILY S10 SERINE CARBOXYPEPTIDASE"/>
    <property type="match status" value="1"/>
</dbReference>
<dbReference type="FunFam" id="3.40.50.1820:FF:000335">
    <property type="entry name" value="Carboxypeptidase"/>
    <property type="match status" value="1"/>
</dbReference>
<dbReference type="GO" id="GO:0006508">
    <property type="term" value="P:proteolysis"/>
    <property type="evidence" value="ECO:0007669"/>
    <property type="project" value="UniProtKB-KW"/>
</dbReference>
<dbReference type="Proteomes" id="UP000887574">
    <property type="component" value="Unplaced"/>
</dbReference>
<evidence type="ECO:0000256" key="4">
    <source>
        <dbReference type="ARBA" id="ARBA00022801"/>
    </source>
</evidence>
<dbReference type="GO" id="GO:1904715">
    <property type="term" value="P:negative regulation of chaperone-mediated autophagy"/>
    <property type="evidence" value="ECO:0007669"/>
    <property type="project" value="UniProtKB-ARBA"/>
</dbReference>
<dbReference type="GO" id="GO:0031647">
    <property type="term" value="P:regulation of protein stability"/>
    <property type="evidence" value="ECO:0007669"/>
    <property type="project" value="UniProtKB-ARBA"/>
</dbReference>
<dbReference type="PRINTS" id="PR00724">
    <property type="entry name" value="CRBOXYPTASEC"/>
</dbReference>
<accession>A0A915DQT0</accession>
<feature type="signal peptide" evidence="5">
    <location>
        <begin position="1"/>
        <end position="19"/>
    </location>
</feature>
<dbReference type="AlphaFoldDB" id="A0A915DQT0"/>
<dbReference type="PROSITE" id="PS00560">
    <property type="entry name" value="CARBOXYPEPT_SER_HIS"/>
    <property type="match status" value="1"/>
</dbReference>
<name>A0A915DQT0_9BILA</name>
<reference evidence="7" key="1">
    <citation type="submission" date="2022-11" db="UniProtKB">
        <authorList>
            <consortium name="WormBaseParasite"/>
        </authorList>
    </citation>
    <scope>IDENTIFICATION</scope>
</reference>
<feature type="chain" id="PRO_5036941547" evidence="5">
    <location>
        <begin position="20"/>
        <end position="495"/>
    </location>
</feature>
<dbReference type="InterPro" id="IPR029058">
    <property type="entry name" value="AB_hydrolase_fold"/>
</dbReference>
<evidence type="ECO:0000256" key="5">
    <source>
        <dbReference type="SAM" id="SignalP"/>
    </source>
</evidence>
<dbReference type="Gene3D" id="3.40.50.1820">
    <property type="entry name" value="alpha/beta hydrolase"/>
    <property type="match status" value="1"/>
</dbReference>
<dbReference type="GO" id="GO:0004185">
    <property type="term" value="F:serine-type carboxypeptidase activity"/>
    <property type="evidence" value="ECO:0007669"/>
    <property type="project" value="InterPro"/>
</dbReference>
<evidence type="ECO:0000313" key="6">
    <source>
        <dbReference type="Proteomes" id="UP000887574"/>
    </source>
</evidence>
<evidence type="ECO:0000313" key="7">
    <source>
        <dbReference type="WBParaSite" id="jg21932"/>
    </source>
</evidence>
<comment type="similarity">
    <text evidence="1">Belongs to the peptidase S10 family.</text>
</comment>
<dbReference type="PANTHER" id="PTHR11802:SF418">
    <property type="entry name" value="SERINE CARBOXYPEPTIDASE CTSA-1.1"/>
    <property type="match status" value="1"/>
</dbReference>
<keyword evidence="4" id="KW-0378">Hydrolase</keyword>
<dbReference type="Pfam" id="PF00450">
    <property type="entry name" value="Peptidase_S10"/>
    <property type="match status" value="2"/>
</dbReference>
<dbReference type="SUPFAM" id="SSF53474">
    <property type="entry name" value="alpha/beta-Hydrolases"/>
    <property type="match status" value="1"/>
</dbReference>
<dbReference type="FunFam" id="3.40.50.12670:FF:000002">
    <property type="entry name" value="Carboxypeptidase"/>
    <property type="match status" value="1"/>
</dbReference>
<dbReference type="WBParaSite" id="jg21932">
    <property type="protein sequence ID" value="jg21932"/>
    <property type="gene ID" value="jg21932"/>
</dbReference>
<evidence type="ECO:0000256" key="2">
    <source>
        <dbReference type="ARBA" id="ARBA00022645"/>
    </source>
</evidence>
<evidence type="ECO:0000256" key="1">
    <source>
        <dbReference type="ARBA" id="ARBA00009431"/>
    </source>
</evidence>
<keyword evidence="6" id="KW-1185">Reference proteome</keyword>
<dbReference type="InterPro" id="IPR033124">
    <property type="entry name" value="Ser_caboxypep_his_AS"/>
</dbReference>